<organism evidence="1 2">
    <name type="scientific">Kluyvera cryocrescens</name>
    <name type="common">Kluyvera citrophila</name>
    <dbReference type="NCBI Taxonomy" id="580"/>
    <lineage>
        <taxon>Bacteria</taxon>
        <taxon>Pseudomonadati</taxon>
        <taxon>Pseudomonadota</taxon>
        <taxon>Gammaproteobacteria</taxon>
        <taxon>Enterobacterales</taxon>
        <taxon>Enterobacteriaceae</taxon>
        <taxon>Kluyvera</taxon>
    </lineage>
</organism>
<dbReference type="SUPFAM" id="SSF46785">
    <property type="entry name" value="Winged helix' DNA-binding domain"/>
    <property type="match status" value="1"/>
</dbReference>
<name>A0AAW9CHV4_KLUCR</name>
<reference evidence="1" key="1">
    <citation type="journal article" date="2023" name="J Glob Antimicrob Resist">
        <title>Emergence of NDM-1 and KPC-3 carbapenemases in Kluyvera cryocrescens: Investigating genetic heterogeneity and acquisition routes of blaNDM-1 in Enterobacterales species in Portugal.</title>
        <authorList>
            <person name="Loiodice M."/>
            <person name="Ribeiro M."/>
            <person name="Peixe L."/>
            <person name="Novais A."/>
        </authorList>
    </citation>
    <scope>NUCLEOTIDE SEQUENCE</scope>
    <source>
        <strain evidence="1">K629</strain>
    </source>
</reference>
<gene>
    <name evidence="1" type="ORF">QWU01_25355</name>
</gene>
<protein>
    <submittedName>
        <fullName evidence="1">PerC family transcriptional regulator</fullName>
    </submittedName>
</protein>
<comment type="caution">
    <text evidence="1">The sequence shown here is derived from an EMBL/GenBank/DDBJ whole genome shotgun (WGS) entry which is preliminary data.</text>
</comment>
<accession>A0AAW9CHV4</accession>
<dbReference type="RefSeq" id="WP_318243336.1">
    <property type="nucleotide sequence ID" value="NZ_JAUEQX010000029.1"/>
</dbReference>
<dbReference type="Pfam" id="PF06069">
    <property type="entry name" value="PerC"/>
    <property type="match status" value="1"/>
</dbReference>
<dbReference type="InterPro" id="IPR036388">
    <property type="entry name" value="WH-like_DNA-bd_sf"/>
</dbReference>
<dbReference type="Proteomes" id="UP001276300">
    <property type="component" value="Unassembled WGS sequence"/>
</dbReference>
<evidence type="ECO:0000313" key="1">
    <source>
        <dbReference type="EMBL" id="MDW3780125.1"/>
    </source>
</evidence>
<dbReference type="AlphaFoldDB" id="A0AAW9CHV4"/>
<dbReference type="InterPro" id="IPR036390">
    <property type="entry name" value="WH_DNA-bd_sf"/>
</dbReference>
<dbReference type="EMBL" id="JAUEQX010000029">
    <property type="protein sequence ID" value="MDW3780125.1"/>
    <property type="molecule type" value="Genomic_DNA"/>
</dbReference>
<sequence length="146" mass="16294">MTKKTKDRVTQAQLVLAIVDRTPDCVLQDICEALDLPSSSAGNHLRQLYYAGKLGRINNGNQYVYRVRAGVEIPDVELPDMAPRSAPENLQEVQEAMAKAKALESKGLWRRAATAYTSIMGMTSTSNELWGIARLRNRCLRNAQRC</sequence>
<dbReference type="InterPro" id="IPR024684">
    <property type="entry name" value="Tscrpt_act_PerC/SfV_Orf40"/>
</dbReference>
<proteinExistence type="predicted"/>
<evidence type="ECO:0000313" key="2">
    <source>
        <dbReference type="Proteomes" id="UP001276300"/>
    </source>
</evidence>
<dbReference type="Gene3D" id="1.10.10.10">
    <property type="entry name" value="Winged helix-like DNA-binding domain superfamily/Winged helix DNA-binding domain"/>
    <property type="match status" value="1"/>
</dbReference>